<dbReference type="PRINTS" id="PR00364">
    <property type="entry name" value="DISEASERSIST"/>
</dbReference>
<dbReference type="FunFam" id="3.40.50.300:FF:001091">
    <property type="entry name" value="Probable disease resistance protein At1g61300"/>
    <property type="match status" value="1"/>
</dbReference>
<dbReference type="GO" id="GO:0005524">
    <property type="term" value="F:ATP binding"/>
    <property type="evidence" value="ECO:0007669"/>
    <property type="project" value="UniProtKB-KW"/>
</dbReference>
<sequence length="1350" mass="152305">MVFSTIHQTKKDCWVGSQSVPVTKLLYSSLFLLLLLLEAAESERWRWTVVAGASKQDSREIQYSATDLALEQIGLLWNFKRELRKLKDTVSRIQAVLHDAEEKQFRNHQVKDWLGKLSDVMYDADDLLDDFSTAARRKAMLAAATTTDDGGGGGGDRRRTTATTCWSLVCFLCSSLPQQLWYDLTMANAIKAIREKLDDISKDKETLHLEVHSVEEGETLHSSRETDSCPPTIVVGREDDKKNIIGLLLNSNSESNISVVPIVGMGGLGKTTLAQLVYDDDQANSHFDIKGWVYVSQSFDVKVILEKMLRSIDRDAQAGPELDDLQAQLREKIKGKRFLFVLDDVWEETGRSWETLGKYLTVGAPGSKVLVTTRSTKVAEVGVGALKSETSTSIVKSYYLKGLSEEECWNLLVKKALPEGVPQDPQLQEIGKQILRKCHGVPLAVSTIAGVLVDSTDPSTQWPSFLQKGLSSVMRGEEDPIMSALQLSFNHLPSHMKHCFTYCKLFLKGFRFDIQTLVRLWVAQGYIESEDRGFDCFKTLWWRSFFQEVWVDELGIISTCRMHDLMHDLADSVAGEKIVRSSSLTILKNIPLKTRHLTISADDSDEPVDCGDGWGNISKVRTLICFKSLSNNELEQVLNNLLRVRVLIIAKRNPNFGEDSSVLDASTLPISFDKMMHLRYLALCCTEWKKLPNSITNLVNLQVLKLIDGKWLEELPRDTKKLVDLKHLELDPVCPAYLTHMPKGIGGLKFLRTLPVFAVGKRSNNGNHQRQGAGLDELKGLNALYGELTIKGLANADSPRQGCYVLKEKPHLQSLNLYLGSSDDKVDDVTFLSNRDEGILEMLQPTHSNLKKLRIHDVFEGAKLPIWLSGLTNLVEFVLKDCKRCEDLPPLHQMSSLRKLAIKNCPLLKGIDNDDDHDEWPRFHNLSYLRIRNCPSLIRLPTFPTVEGKLVLENVSLAPFSRTMKMRRGREGHSNEYACDTTNIHPLIPSSSTSVHPLSKLTKLTLKRVEDDLESISGPDLSSCLVSLQELKVQRCIQGKKLPSSLCSSVYLTEIFLSWCITIEYLPPLHELPSLRGLNVEYCFRLKGCWWKKKKKTAGNDDNDNHKDDGDDHYYNFDPLIQQDDEEMEEYWPRFPRLSRLQITGCPMLTLMPLFPTAEDNLTLVGTSSQALELTMKMKPVAAHHHFDSQQHSTTSATTTTTSTTTDAPSSSSSLPRTALVAPLSKLTHLKLWHIYDLESLPEEGLCHLSSLIDLEIHDCPKLATLPPAMRRLTSLQFLDIDNCALLTERCKQEDWPNISHVPCVLLNKEMVQDTEGRGKFDCLLWRSMMRKGGMGKFDGLLWRSMMRKL</sequence>
<dbReference type="Pfam" id="PF00931">
    <property type="entry name" value="NB-ARC"/>
    <property type="match status" value="1"/>
</dbReference>
<accession>A0AAV0L1P0</accession>
<evidence type="ECO:0000256" key="1">
    <source>
        <dbReference type="ARBA" id="ARBA00022614"/>
    </source>
</evidence>
<dbReference type="InterPro" id="IPR032675">
    <property type="entry name" value="LRR_dom_sf"/>
</dbReference>
<gene>
    <name evidence="11" type="ORF">LITE_LOCUS21614</name>
</gene>
<dbReference type="Gene3D" id="3.40.50.300">
    <property type="entry name" value="P-loop containing nucleotide triphosphate hydrolases"/>
    <property type="match status" value="1"/>
</dbReference>
<keyword evidence="1" id="KW-0433">Leucine-rich repeat</keyword>
<keyword evidence="12" id="KW-1185">Reference proteome</keyword>
<keyword evidence="3" id="KW-0547">Nucleotide-binding</keyword>
<evidence type="ECO:0000259" key="8">
    <source>
        <dbReference type="Pfam" id="PF18052"/>
    </source>
</evidence>
<dbReference type="Pfam" id="PF25019">
    <property type="entry name" value="LRR_R13L1-DRL21"/>
    <property type="match status" value="1"/>
</dbReference>
<evidence type="ECO:0000256" key="4">
    <source>
        <dbReference type="ARBA" id="ARBA00022821"/>
    </source>
</evidence>
<protein>
    <submittedName>
        <fullName evidence="11">Uncharacterized protein</fullName>
    </submittedName>
</protein>
<evidence type="ECO:0000256" key="3">
    <source>
        <dbReference type="ARBA" id="ARBA00022741"/>
    </source>
</evidence>
<dbReference type="PANTHER" id="PTHR36766:SF40">
    <property type="entry name" value="DISEASE RESISTANCE PROTEIN RGA3"/>
    <property type="match status" value="1"/>
</dbReference>
<evidence type="ECO:0000256" key="2">
    <source>
        <dbReference type="ARBA" id="ARBA00022737"/>
    </source>
</evidence>
<reference evidence="11" key="1">
    <citation type="submission" date="2022-08" db="EMBL/GenBank/DDBJ databases">
        <authorList>
            <person name="Gutierrez-Valencia J."/>
        </authorList>
    </citation>
    <scope>NUCLEOTIDE SEQUENCE</scope>
</reference>
<dbReference type="EMBL" id="CAMGYJ010000006">
    <property type="protein sequence ID" value="CAI0428367.1"/>
    <property type="molecule type" value="Genomic_DNA"/>
</dbReference>
<feature type="domain" description="R13L1/DRL21-like LRR repeat region" evidence="10">
    <location>
        <begin position="775"/>
        <end position="905"/>
    </location>
</feature>
<dbReference type="InterPro" id="IPR056789">
    <property type="entry name" value="LRR_R13L1-DRL21"/>
</dbReference>
<dbReference type="SUPFAM" id="SSF52540">
    <property type="entry name" value="P-loop containing nucleoside triphosphate hydrolases"/>
    <property type="match status" value="1"/>
</dbReference>
<dbReference type="InterPro" id="IPR041118">
    <property type="entry name" value="Rx_N"/>
</dbReference>
<dbReference type="InterPro" id="IPR002182">
    <property type="entry name" value="NB-ARC"/>
</dbReference>
<evidence type="ECO:0000313" key="11">
    <source>
        <dbReference type="EMBL" id="CAI0428367.1"/>
    </source>
</evidence>
<dbReference type="Proteomes" id="UP001154282">
    <property type="component" value="Unassembled WGS sequence"/>
</dbReference>
<evidence type="ECO:0000259" key="7">
    <source>
        <dbReference type="Pfam" id="PF00931"/>
    </source>
</evidence>
<feature type="compositionally biased region" description="Low complexity" evidence="6">
    <location>
        <begin position="1193"/>
        <end position="1214"/>
    </location>
</feature>
<dbReference type="Gene3D" id="1.10.10.10">
    <property type="entry name" value="Winged helix-like DNA-binding domain superfamily/Winged helix DNA-binding domain"/>
    <property type="match status" value="1"/>
</dbReference>
<dbReference type="Gene3D" id="3.80.10.10">
    <property type="entry name" value="Ribonuclease Inhibitor"/>
    <property type="match status" value="3"/>
</dbReference>
<evidence type="ECO:0000259" key="10">
    <source>
        <dbReference type="Pfam" id="PF25019"/>
    </source>
</evidence>
<dbReference type="GO" id="GO:0043531">
    <property type="term" value="F:ADP binding"/>
    <property type="evidence" value="ECO:0007669"/>
    <property type="project" value="InterPro"/>
</dbReference>
<keyword evidence="4" id="KW-0611">Plant defense</keyword>
<proteinExistence type="predicted"/>
<evidence type="ECO:0000259" key="9">
    <source>
        <dbReference type="Pfam" id="PF23559"/>
    </source>
</evidence>
<dbReference type="Pfam" id="PF18052">
    <property type="entry name" value="Rx_N"/>
    <property type="match status" value="1"/>
</dbReference>
<dbReference type="InterPro" id="IPR036388">
    <property type="entry name" value="WH-like_DNA-bd_sf"/>
</dbReference>
<dbReference type="SUPFAM" id="SSF52058">
    <property type="entry name" value="L domain-like"/>
    <property type="match status" value="2"/>
</dbReference>
<dbReference type="InterPro" id="IPR027417">
    <property type="entry name" value="P-loop_NTPase"/>
</dbReference>
<dbReference type="GO" id="GO:0051707">
    <property type="term" value="P:response to other organism"/>
    <property type="evidence" value="ECO:0007669"/>
    <property type="project" value="UniProtKB-ARBA"/>
</dbReference>
<evidence type="ECO:0000313" key="12">
    <source>
        <dbReference type="Proteomes" id="UP001154282"/>
    </source>
</evidence>
<dbReference type="GO" id="GO:0006952">
    <property type="term" value="P:defense response"/>
    <property type="evidence" value="ECO:0007669"/>
    <property type="project" value="UniProtKB-KW"/>
</dbReference>
<feature type="domain" description="Disease resistance N-terminal" evidence="8">
    <location>
        <begin position="66"/>
        <end position="139"/>
    </location>
</feature>
<comment type="caution">
    <text evidence="11">The sequence shown here is derived from an EMBL/GenBank/DDBJ whole genome shotgun (WGS) entry which is preliminary data.</text>
</comment>
<dbReference type="Gene3D" id="1.20.5.4130">
    <property type="match status" value="1"/>
</dbReference>
<name>A0AAV0L1P0_9ROSI</name>
<feature type="domain" description="NB-ARC" evidence="7">
    <location>
        <begin position="238"/>
        <end position="418"/>
    </location>
</feature>
<keyword evidence="5" id="KW-0067">ATP-binding</keyword>
<evidence type="ECO:0000256" key="6">
    <source>
        <dbReference type="SAM" id="MobiDB-lite"/>
    </source>
</evidence>
<organism evidence="11 12">
    <name type="scientific">Linum tenue</name>
    <dbReference type="NCBI Taxonomy" id="586396"/>
    <lineage>
        <taxon>Eukaryota</taxon>
        <taxon>Viridiplantae</taxon>
        <taxon>Streptophyta</taxon>
        <taxon>Embryophyta</taxon>
        <taxon>Tracheophyta</taxon>
        <taxon>Spermatophyta</taxon>
        <taxon>Magnoliopsida</taxon>
        <taxon>eudicotyledons</taxon>
        <taxon>Gunneridae</taxon>
        <taxon>Pentapetalae</taxon>
        <taxon>rosids</taxon>
        <taxon>fabids</taxon>
        <taxon>Malpighiales</taxon>
        <taxon>Linaceae</taxon>
        <taxon>Linum</taxon>
    </lineage>
</organism>
<dbReference type="InterPro" id="IPR058922">
    <property type="entry name" value="WHD_DRP"/>
</dbReference>
<feature type="domain" description="Disease resistance protein winged helix" evidence="9">
    <location>
        <begin position="505"/>
        <end position="570"/>
    </location>
</feature>
<dbReference type="Pfam" id="PF23559">
    <property type="entry name" value="WHD_DRP"/>
    <property type="match status" value="1"/>
</dbReference>
<feature type="region of interest" description="Disordered" evidence="6">
    <location>
        <begin position="1184"/>
        <end position="1215"/>
    </location>
</feature>
<keyword evidence="2" id="KW-0677">Repeat</keyword>
<evidence type="ECO:0000256" key="5">
    <source>
        <dbReference type="ARBA" id="ARBA00022840"/>
    </source>
</evidence>
<dbReference type="PANTHER" id="PTHR36766">
    <property type="entry name" value="PLANT BROAD-SPECTRUM MILDEW RESISTANCE PROTEIN RPW8"/>
    <property type="match status" value="1"/>
</dbReference>
<dbReference type="CDD" id="cd14798">
    <property type="entry name" value="RX-CC_like"/>
    <property type="match status" value="1"/>
</dbReference>
<dbReference type="InterPro" id="IPR038005">
    <property type="entry name" value="RX-like_CC"/>
</dbReference>